<evidence type="ECO:0000313" key="2">
    <source>
        <dbReference type="Proteomes" id="UP001458880"/>
    </source>
</evidence>
<comment type="caution">
    <text evidence="1">The sequence shown here is derived from an EMBL/GenBank/DDBJ whole genome shotgun (WGS) entry which is preliminary data.</text>
</comment>
<dbReference type="EMBL" id="JASPKY010000115">
    <property type="protein sequence ID" value="KAK9736365.1"/>
    <property type="molecule type" value="Genomic_DNA"/>
</dbReference>
<sequence>MELDGVPETNIVTFDETNFADDPGRTKLVLKRDCKYPASVINQSKAVHFRNVCCCSRRAVERPIIYKYIEVPDGATLIAFADDVAMTVRRSQGGTVTHEYGKHCSVESSKMARGGQTATLCARKDGVLLSSKGRSILSTSKS</sequence>
<gene>
    <name evidence="1" type="ORF">QE152_g12629</name>
</gene>
<reference evidence="1 2" key="1">
    <citation type="journal article" date="2024" name="BMC Genomics">
        <title>De novo assembly and annotation of Popillia japonica's genome with initial clues to its potential as an invasive pest.</title>
        <authorList>
            <person name="Cucini C."/>
            <person name="Boschi S."/>
            <person name="Funari R."/>
            <person name="Cardaioli E."/>
            <person name="Iannotti N."/>
            <person name="Marturano G."/>
            <person name="Paoli F."/>
            <person name="Bruttini M."/>
            <person name="Carapelli A."/>
            <person name="Frati F."/>
            <person name="Nardi F."/>
        </authorList>
    </citation>
    <scope>NUCLEOTIDE SEQUENCE [LARGE SCALE GENOMIC DNA]</scope>
    <source>
        <strain evidence="1">DMR45628</strain>
    </source>
</reference>
<dbReference type="Proteomes" id="UP001458880">
    <property type="component" value="Unassembled WGS sequence"/>
</dbReference>
<protein>
    <submittedName>
        <fullName evidence="1">Uncharacterized protein</fullName>
    </submittedName>
</protein>
<evidence type="ECO:0000313" key="1">
    <source>
        <dbReference type="EMBL" id="KAK9736365.1"/>
    </source>
</evidence>
<name>A0AAW1LIH1_POPJA</name>
<accession>A0AAW1LIH1</accession>
<dbReference type="AlphaFoldDB" id="A0AAW1LIH1"/>
<organism evidence="1 2">
    <name type="scientific">Popillia japonica</name>
    <name type="common">Japanese beetle</name>
    <dbReference type="NCBI Taxonomy" id="7064"/>
    <lineage>
        <taxon>Eukaryota</taxon>
        <taxon>Metazoa</taxon>
        <taxon>Ecdysozoa</taxon>
        <taxon>Arthropoda</taxon>
        <taxon>Hexapoda</taxon>
        <taxon>Insecta</taxon>
        <taxon>Pterygota</taxon>
        <taxon>Neoptera</taxon>
        <taxon>Endopterygota</taxon>
        <taxon>Coleoptera</taxon>
        <taxon>Polyphaga</taxon>
        <taxon>Scarabaeiformia</taxon>
        <taxon>Scarabaeidae</taxon>
        <taxon>Rutelinae</taxon>
        <taxon>Popillia</taxon>
    </lineage>
</organism>
<proteinExistence type="predicted"/>
<keyword evidence="2" id="KW-1185">Reference proteome</keyword>